<dbReference type="KEGG" id="paa:Paes_0238"/>
<evidence type="ECO:0000313" key="3">
    <source>
        <dbReference type="Proteomes" id="UP000002725"/>
    </source>
</evidence>
<dbReference type="STRING" id="290512.Paes_0238"/>
<evidence type="ECO:0000256" key="1">
    <source>
        <dbReference type="SAM" id="MobiDB-lite"/>
    </source>
</evidence>
<organism evidence="2 3">
    <name type="scientific">Prosthecochloris aestuarii (strain DSM 271 / SK 413)</name>
    <dbReference type="NCBI Taxonomy" id="290512"/>
    <lineage>
        <taxon>Bacteria</taxon>
        <taxon>Pseudomonadati</taxon>
        <taxon>Chlorobiota</taxon>
        <taxon>Chlorobiia</taxon>
        <taxon>Chlorobiales</taxon>
        <taxon>Chlorobiaceae</taxon>
        <taxon>Prosthecochloris</taxon>
    </lineage>
</organism>
<proteinExistence type="predicted"/>
<feature type="region of interest" description="Disordered" evidence="1">
    <location>
        <begin position="1"/>
        <end position="52"/>
    </location>
</feature>
<dbReference type="HOGENOM" id="CLU_2539803_0_0_10"/>
<name>B4S3U9_PROA2</name>
<reference evidence="2" key="1">
    <citation type="submission" date="2008-06" db="EMBL/GenBank/DDBJ databases">
        <title>Complete sequence of chromosome of Prosthecochloris aestuarii DSM 271.</title>
        <authorList>
            <consortium name="US DOE Joint Genome Institute"/>
            <person name="Lucas S."/>
            <person name="Copeland A."/>
            <person name="Lapidus A."/>
            <person name="Glavina del Rio T."/>
            <person name="Dalin E."/>
            <person name="Tice H."/>
            <person name="Bruce D."/>
            <person name="Goodwin L."/>
            <person name="Pitluck S."/>
            <person name="Schmutz J."/>
            <person name="Larimer F."/>
            <person name="Land M."/>
            <person name="Hauser L."/>
            <person name="Kyrpides N."/>
            <person name="Anderson I."/>
            <person name="Liu Z."/>
            <person name="Li T."/>
            <person name="Zhao F."/>
            <person name="Overmann J."/>
            <person name="Bryant D.A."/>
            <person name="Richardson P."/>
        </authorList>
    </citation>
    <scope>NUCLEOTIDE SEQUENCE [LARGE SCALE GENOMIC DNA]</scope>
    <source>
        <strain evidence="2">DSM 271</strain>
    </source>
</reference>
<dbReference type="EMBL" id="CP001108">
    <property type="protein sequence ID" value="ACF45295.1"/>
    <property type="molecule type" value="Genomic_DNA"/>
</dbReference>
<sequence length="83" mass="9205">MLHERMPDLGSALHPHDRGRTGERHLDIRMAPADTACPEKRTTADDSSPKPARDIRAGYAASFHRATIHIAGNFAFFLIITLL</sequence>
<evidence type="ECO:0000313" key="2">
    <source>
        <dbReference type="EMBL" id="ACF45295.1"/>
    </source>
</evidence>
<feature type="compositionally biased region" description="Basic and acidic residues" evidence="1">
    <location>
        <begin position="37"/>
        <end position="52"/>
    </location>
</feature>
<dbReference type="RefSeq" id="WP_012504832.1">
    <property type="nucleotide sequence ID" value="NC_011059.1"/>
</dbReference>
<gene>
    <name evidence="2" type="ordered locus">Paes_0238</name>
</gene>
<protein>
    <submittedName>
        <fullName evidence="2">Uncharacterized protein</fullName>
    </submittedName>
</protein>
<accession>B4S3U9</accession>
<dbReference type="AlphaFoldDB" id="B4S3U9"/>
<keyword evidence="3" id="KW-1185">Reference proteome</keyword>
<dbReference type="Proteomes" id="UP000002725">
    <property type="component" value="Chromosome"/>
</dbReference>
<feature type="compositionally biased region" description="Basic and acidic residues" evidence="1">
    <location>
        <begin position="14"/>
        <end position="28"/>
    </location>
</feature>